<dbReference type="FunFam" id="3.40.190.10:FF:000061">
    <property type="entry name" value="Glutamate receptor, ionotropic kainate"/>
    <property type="match status" value="1"/>
</dbReference>
<dbReference type="EMBL" id="CAJOBI010003947">
    <property type="protein sequence ID" value="CAF3985848.1"/>
    <property type="molecule type" value="Genomic_DNA"/>
</dbReference>
<evidence type="ECO:0000256" key="1">
    <source>
        <dbReference type="ARBA" id="ARBA00004141"/>
    </source>
</evidence>
<dbReference type="Gene3D" id="3.40.190.10">
    <property type="entry name" value="Periplasmic binding protein-like II"/>
    <property type="match status" value="2"/>
</dbReference>
<dbReference type="Proteomes" id="UP000676336">
    <property type="component" value="Unassembled WGS sequence"/>
</dbReference>
<dbReference type="InterPro" id="IPR001320">
    <property type="entry name" value="Iontro_rcpt_C"/>
</dbReference>
<comment type="subcellular location">
    <subcellularLocation>
        <location evidence="1">Membrane</location>
        <topology evidence="1">Multi-pass membrane protein</topology>
    </subcellularLocation>
</comment>
<evidence type="ECO:0000256" key="11">
    <source>
        <dbReference type="SAM" id="Phobius"/>
    </source>
</evidence>
<dbReference type="AlphaFoldDB" id="A0A8S2N5G0"/>
<keyword evidence="4 11" id="KW-1133">Transmembrane helix</keyword>
<name>A0A8S2N5G0_9BILA</name>
<evidence type="ECO:0000256" key="2">
    <source>
        <dbReference type="ARBA" id="ARBA00022448"/>
    </source>
</evidence>
<comment type="caution">
    <text evidence="13">The sequence shown here is derived from an EMBL/GenBank/DDBJ whole genome shotgun (WGS) entry which is preliminary data.</text>
</comment>
<evidence type="ECO:0000256" key="10">
    <source>
        <dbReference type="ARBA" id="ARBA00023303"/>
    </source>
</evidence>
<gene>
    <name evidence="13" type="ORF">SMN809_LOCUS11120</name>
</gene>
<sequence length="215" mass="24350">ESKIATYERMWNYISANQADVTAASSTEGINRVLKGNYAFLMESTTSEYNIMRNCELTSIGGLLDSKGYGFGVPQNSPYRDILSDTILKLQDEGVIHKYYNKWWKEAANLKCDQEDKRKDIAAELGFANIGGIFVILAGGLILSTIVAAVEFSIKIRNRKGRQISIREEMQRYFRFAIFNVSASKRRASIFIKDVPLLAPNDDDHDHDLDQITHQ</sequence>
<keyword evidence="7" id="KW-0675">Receptor</keyword>
<dbReference type="GO" id="GO:0015276">
    <property type="term" value="F:ligand-gated monoatomic ion channel activity"/>
    <property type="evidence" value="ECO:0007669"/>
    <property type="project" value="InterPro"/>
</dbReference>
<feature type="non-terminal residue" evidence="13">
    <location>
        <position position="1"/>
    </location>
</feature>
<evidence type="ECO:0000256" key="3">
    <source>
        <dbReference type="ARBA" id="ARBA00022692"/>
    </source>
</evidence>
<dbReference type="InterPro" id="IPR015683">
    <property type="entry name" value="Ionotropic_Glu_rcpt"/>
</dbReference>
<keyword evidence="2" id="KW-0813">Transport</keyword>
<feature type="transmembrane region" description="Helical" evidence="11">
    <location>
        <begin position="127"/>
        <end position="150"/>
    </location>
</feature>
<keyword evidence="9" id="KW-1071">Ligand-gated ion channel</keyword>
<evidence type="ECO:0000256" key="4">
    <source>
        <dbReference type="ARBA" id="ARBA00022989"/>
    </source>
</evidence>
<protein>
    <recommendedName>
        <fullName evidence="12">Ionotropic glutamate receptor C-terminal domain-containing protein</fullName>
    </recommendedName>
</protein>
<keyword evidence="3 11" id="KW-0812">Transmembrane</keyword>
<dbReference type="PANTHER" id="PTHR18966">
    <property type="entry name" value="IONOTROPIC GLUTAMATE RECEPTOR"/>
    <property type="match status" value="1"/>
</dbReference>
<evidence type="ECO:0000256" key="9">
    <source>
        <dbReference type="ARBA" id="ARBA00023286"/>
    </source>
</evidence>
<keyword evidence="6 11" id="KW-0472">Membrane</keyword>
<feature type="domain" description="Ionotropic glutamate receptor C-terminal" evidence="12">
    <location>
        <begin position="1"/>
        <end position="106"/>
    </location>
</feature>
<keyword evidence="10" id="KW-0407">Ion channel</keyword>
<proteinExistence type="predicted"/>
<evidence type="ECO:0000313" key="13">
    <source>
        <dbReference type="EMBL" id="CAF3985848.1"/>
    </source>
</evidence>
<organism evidence="13 14">
    <name type="scientific">Rotaria magnacalcarata</name>
    <dbReference type="NCBI Taxonomy" id="392030"/>
    <lineage>
        <taxon>Eukaryota</taxon>
        <taxon>Metazoa</taxon>
        <taxon>Spiralia</taxon>
        <taxon>Gnathifera</taxon>
        <taxon>Rotifera</taxon>
        <taxon>Eurotatoria</taxon>
        <taxon>Bdelloidea</taxon>
        <taxon>Philodinida</taxon>
        <taxon>Philodinidae</taxon>
        <taxon>Rotaria</taxon>
    </lineage>
</organism>
<evidence type="ECO:0000256" key="5">
    <source>
        <dbReference type="ARBA" id="ARBA00023065"/>
    </source>
</evidence>
<evidence type="ECO:0000259" key="12">
    <source>
        <dbReference type="SMART" id="SM00079"/>
    </source>
</evidence>
<evidence type="ECO:0000313" key="14">
    <source>
        <dbReference type="Proteomes" id="UP000676336"/>
    </source>
</evidence>
<keyword evidence="5" id="KW-0406">Ion transport</keyword>
<evidence type="ECO:0000256" key="8">
    <source>
        <dbReference type="ARBA" id="ARBA00023180"/>
    </source>
</evidence>
<dbReference type="SMART" id="SM00079">
    <property type="entry name" value="PBPe"/>
    <property type="match status" value="1"/>
</dbReference>
<reference evidence="13" key="1">
    <citation type="submission" date="2021-02" db="EMBL/GenBank/DDBJ databases">
        <authorList>
            <person name="Nowell W R."/>
        </authorList>
    </citation>
    <scope>NUCLEOTIDE SEQUENCE</scope>
</reference>
<evidence type="ECO:0000256" key="6">
    <source>
        <dbReference type="ARBA" id="ARBA00023136"/>
    </source>
</evidence>
<evidence type="ECO:0000256" key="7">
    <source>
        <dbReference type="ARBA" id="ARBA00023170"/>
    </source>
</evidence>
<dbReference type="SUPFAM" id="SSF53850">
    <property type="entry name" value="Periplasmic binding protein-like II"/>
    <property type="match status" value="1"/>
</dbReference>
<dbReference type="GO" id="GO:0016020">
    <property type="term" value="C:membrane"/>
    <property type="evidence" value="ECO:0007669"/>
    <property type="project" value="UniProtKB-SubCell"/>
</dbReference>
<keyword evidence="8" id="KW-0325">Glycoprotein</keyword>
<accession>A0A8S2N5G0</accession>